<dbReference type="SUPFAM" id="SSF56935">
    <property type="entry name" value="Porins"/>
    <property type="match status" value="1"/>
</dbReference>
<dbReference type="InterPro" id="IPR036942">
    <property type="entry name" value="Beta-barrel_TonB_sf"/>
</dbReference>
<dbReference type="PANTHER" id="PTHR47234:SF2">
    <property type="entry name" value="TONB-DEPENDENT RECEPTOR"/>
    <property type="match status" value="1"/>
</dbReference>
<comment type="similarity">
    <text evidence="8 9">Belongs to the TonB-dependent receptor family.</text>
</comment>
<dbReference type="PROSITE" id="PS52016">
    <property type="entry name" value="TONB_DEPENDENT_REC_3"/>
    <property type="match status" value="1"/>
</dbReference>
<keyword evidence="5 9" id="KW-0798">TonB box</keyword>
<sequence>MTFKTKPLSNAIKVAMFAGTGLAMTAPAVLAQSSEATTLDRIQVTGSRIQRVDVETSQPVFSLSREDVQSQGLTSIGDVIQNLSTGGSALNSTFNNGGNGETRVSLRNLGSDRTLVLVNGRRWIGGTGLGGAVDLNTIPTAAVERIDVLKDGASVIYGSDAIAGVINIVLRTDFDGAEANAYFGQFDKGDGNREAYDFTIGSVGDRWTATFGVGYVKENPVMAGDREISAEPTFGTGNAFGSSTTPDGRFGFGDSACFTGRFDDDGNPINVAAGNQFPGATDGASCVPGTLTTDGPGSPARPFGGADIYNFAPENYLLTPQERRSIFGNASLDVTDNVRFKATAIYNERESEQLLAAMPVTLGTVGSGNGAGVVWSADNAYNPFGEDVTRIQRRFTESGGRRFMQDVNTTAITLGFEGDFEVGDRYFAWDAGYFWGENEQSDTTDGLFTFTALGNALGPTFVDADGNLQCGTAANPVGGGCVPLDLYGYGSLTQEMLDYVGFEAHDNYGYQNKYWYASLSGDVFELPAGPLQFSLGAERRKESGYDHPDALINAGDTTGNARTATDGGYDVDEAYLELQIPLLADLPGAQLLDLNIATRYSDYSTFGDTQNSKAGFRWKPINDLMVRGNYTEGFRAPSISELFQGQSDSFPTINDPCSTASFGSLSAEGQARCVASGVPQGGYVAPNQQQRITVGGNPNVQPELSTSKTLGFVYSPSYIQGFDISLDWWNIELENTITTFSGNAILNSCFVDGLTNFCSLITRKPDGSIEDLLSVQNNIGSTEVEGYDLTLNYRLPETAYGTFSFTLDSAYISKYEEDLDGDGVRGEVSEGGNQVGEYGPIWRLRSTLATRWEYADFGATWNVRFYSGLDEDCQSYVDYGYSFLCSDPDRIVDDEDGTPIAAAENHIGATTYHDVSGYWKTPWNGRITLGVNNVLEKEPPRSVATFANSFDPEYDVPGRFYYARYTQRF</sequence>
<dbReference type="Gene3D" id="2.40.170.20">
    <property type="entry name" value="TonB-dependent receptor, beta-barrel domain"/>
    <property type="match status" value="1"/>
</dbReference>
<evidence type="ECO:0000313" key="14">
    <source>
        <dbReference type="Proteomes" id="UP000675747"/>
    </source>
</evidence>
<feature type="domain" description="TonB-dependent receptor plug" evidence="12">
    <location>
        <begin position="55"/>
        <end position="165"/>
    </location>
</feature>
<proteinExistence type="inferred from homology"/>
<keyword evidence="10" id="KW-0732">Signal</keyword>
<comment type="subcellular location">
    <subcellularLocation>
        <location evidence="1 8">Cell outer membrane</location>
        <topology evidence="1 8">Multi-pass membrane protein</topology>
    </subcellularLocation>
</comment>
<keyword evidence="2 8" id="KW-0813">Transport</keyword>
<dbReference type="InterPro" id="IPR012910">
    <property type="entry name" value="Plug_dom"/>
</dbReference>
<evidence type="ECO:0000313" key="13">
    <source>
        <dbReference type="EMBL" id="MBS7456070.1"/>
    </source>
</evidence>
<protein>
    <submittedName>
        <fullName evidence="13">TonB-dependent receptor</fullName>
    </submittedName>
</protein>
<evidence type="ECO:0000256" key="10">
    <source>
        <dbReference type="SAM" id="SignalP"/>
    </source>
</evidence>
<evidence type="ECO:0000256" key="4">
    <source>
        <dbReference type="ARBA" id="ARBA00022692"/>
    </source>
</evidence>
<gene>
    <name evidence="13" type="ORF">KB893_002830</name>
</gene>
<evidence type="ECO:0000256" key="2">
    <source>
        <dbReference type="ARBA" id="ARBA00022448"/>
    </source>
</evidence>
<keyword evidence="13" id="KW-0675">Receptor</keyword>
<dbReference type="Pfam" id="PF07715">
    <property type="entry name" value="Plug"/>
    <property type="match status" value="1"/>
</dbReference>
<feature type="signal peptide" evidence="10">
    <location>
        <begin position="1"/>
        <end position="31"/>
    </location>
</feature>
<keyword evidence="3 8" id="KW-1134">Transmembrane beta strand</keyword>
<dbReference type="GO" id="GO:0009279">
    <property type="term" value="C:cell outer membrane"/>
    <property type="evidence" value="ECO:0007669"/>
    <property type="project" value="UniProtKB-SubCell"/>
</dbReference>
<dbReference type="InterPro" id="IPR039426">
    <property type="entry name" value="TonB-dep_rcpt-like"/>
</dbReference>
<evidence type="ECO:0000256" key="1">
    <source>
        <dbReference type="ARBA" id="ARBA00004571"/>
    </source>
</evidence>
<dbReference type="Pfam" id="PF00593">
    <property type="entry name" value="TonB_dep_Rec_b-barrel"/>
    <property type="match status" value="1"/>
</dbReference>
<dbReference type="RefSeq" id="WP_213173418.1">
    <property type="nucleotide sequence ID" value="NZ_JAGQFT020000002.1"/>
</dbReference>
<feature type="chain" id="PRO_5042983600" evidence="10">
    <location>
        <begin position="32"/>
        <end position="969"/>
    </location>
</feature>
<dbReference type="InterPro" id="IPR000531">
    <property type="entry name" value="Beta-barrel_TonB"/>
</dbReference>
<dbReference type="EMBL" id="JAGQFT020000002">
    <property type="protein sequence ID" value="MBS7456070.1"/>
    <property type="molecule type" value="Genomic_DNA"/>
</dbReference>
<feature type="domain" description="TonB-dependent receptor-like beta-barrel" evidence="11">
    <location>
        <begin position="370"/>
        <end position="934"/>
    </location>
</feature>
<evidence type="ECO:0000256" key="5">
    <source>
        <dbReference type="ARBA" id="ARBA00023077"/>
    </source>
</evidence>
<evidence type="ECO:0000256" key="6">
    <source>
        <dbReference type="ARBA" id="ARBA00023136"/>
    </source>
</evidence>
<comment type="caution">
    <text evidence="13">The sequence shown here is derived from an EMBL/GenBank/DDBJ whole genome shotgun (WGS) entry which is preliminary data.</text>
</comment>
<reference evidence="13 14" key="1">
    <citation type="journal article" date="2021" name="Microbiol. Resour. Announc.">
        <title>Draft Genome Sequence of Coralloluteibacterium stylophorae LMG 29479T.</title>
        <authorList>
            <person name="Karlyshev A.V."/>
            <person name="Kudryashova E.B."/>
            <person name="Ariskina E.V."/>
            <person name="Conroy A.P."/>
            <person name="Abidueva E.Y."/>
        </authorList>
    </citation>
    <scope>NUCLEOTIDE SEQUENCE [LARGE SCALE GENOMIC DNA]</scope>
    <source>
        <strain evidence="13 14">LMG 29479</strain>
    </source>
</reference>
<accession>A0AAP2C9U1</accession>
<keyword evidence="7 8" id="KW-0998">Cell outer membrane</keyword>
<name>A0AAP2C9U1_9GAMM</name>
<dbReference type="InterPro" id="IPR037066">
    <property type="entry name" value="Plug_dom_sf"/>
</dbReference>
<keyword evidence="14" id="KW-1185">Reference proteome</keyword>
<dbReference type="AlphaFoldDB" id="A0AAP2C9U1"/>
<dbReference type="PANTHER" id="PTHR47234">
    <property type="match status" value="1"/>
</dbReference>
<evidence type="ECO:0000259" key="12">
    <source>
        <dbReference type="Pfam" id="PF07715"/>
    </source>
</evidence>
<keyword evidence="4 8" id="KW-0812">Transmembrane</keyword>
<organism evidence="13 14">
    <name type="scientific">Coralloluteibacterium stylophorae</name>
    <dbReference type="NCBI Taxonomy" id="1776034"/>
    <lineage>
        <taxon>Bacteria</taxon>
        <taxon>Pseudomonadati</taxon>
        <taxon>Pseudomonadota</taxon>
        <taxon>Gammaproteobacteria</taxon>
        <taxon>Lysobacterales</taxon>
        <taxon>Lysobacteraceae</taxon>
        <taxon>Coralloluteibacterium</taxon>
    </lineage>
</organism>
<evidence type="ECO:0000256" key="8">
    <source>
        <dbReference type="PROSITE-ProRule" id="PRU01360"/>
    </source>
</evidence>
<evidence type="ECO:0000256" key="9">
    <source>
        <dbReference type="RuleBase" id="RU003357"/>
    </source>
</evidence>
<keyword evidence="6 8" id="KW-0472">Membrane</keyword>
<evidence type="ECO:0000259" key="11">
    <source>
        <dbReference type="Pfam" id="PF00593"/>
    </source>
</evidence>
<dbReference type="Proteomes" id="UP000675747">
    <property type="component" value="Unassembled WGS sequence"/>
</dbReference>
<dbReference type="Gene3D" id="2.170.130.10">
    <property type="entry name" value="TonB-dependent receptor, plug domain"/>
    <property type="match status" value="1"/>
</dbReference>
<evidence type="ECO:0000256" key="3">
    <source>
        <dbReference type="ARBA" id="ARBA00022452"/>
    </source>
</evidence>
<evidence type="ECO:0000256" key="7">
    <source>
        <dbReference type="ARBA" id="ARBA00023237"/>
    </source>
</evidence>